<proteinExistence type="predicted"/>
<feature type="transmembrane region" description="Helical" evidence="2">
    <location>
        <begin position="108"/>
        <end position="129"/>
    </location>
</feature>
<keyword evidence="2" id="KW-1133">Transmembrane helix</keyword>
<keyword evidence="2" id="KW-0472">Membrane</keyword>
<feature type="transmembrane region" description="Helical" evidence="2">
    <location>
        <begin position="48"/>
        <end position="65"/>
    </location>
</feature>
<name>A0A328N8X4_9ACTN</name>
<sequence length="238" mass="25119">MRAGEMSGGGKIAGRSDVRAAVKRQAQSRRTPDVNATQGVTTMQFRPAFIAAPVLVMGYGIVRLIDGLDGVRGPGPAWTIGHVAFLGALVAFISVFWQMRRMAGGRTLATVSATAGTVGALALITQFSIDLVAGFLATDNYGMSMIIHDVRTLPGISQLAYDFGPYAFYLGQLVLVVLLAVQRRVKLWTPILVLADLATPFIDKDLIPLGSALLLVSFLPLARGTAAATPTQPVPALA</sequence>
<evidence type="ECO:0000256" key="1">
    <source>
        <dbReference type="SAM" id="MobiDB-lite"/>
    </source>
</evidence>
<keyword evidence="2" id="KW-0812">Transmembrane</keyword>
<gene>
    <name evidence="3" type="ORF">LAH08_00875</name>
</gene>
<accession>A0A328N8X4</accession>
<protein>
    <submittedName>
        <fullName evidence="3">Uncharacterized protein</fullName>
    </submittedName>
</protein>
<feature type="transmembrane region" description="Helical" evidence="2">
    <location>
        <begin position="163"/>
        <end position="181"/>
    </location>
</feature>
<evidence type="ECO:0000313" key="4">
    <source>
        <dbReference type="Proteomes" id="UP000248966"/>
    </source>
</evidence>
<comment type="caution">
    <text evidence="3">The sequence shown here is derived from an EMBL/GenBank/DDBJ whole genome shotgun (WGS) entry which is preliminary data.</text>
</comment>
<feature type="transmembrane region" description="Helical" evidence="2">
    <location>
        <begin position="77"/>
        <end position="96"/>
    </location>
</feature>
<evidence type="ECO:0000313" key="3">
    <source>
        <dbReference type="EMBL" id="RAO05417.1"/>
    </source>
</evidence>
<dbReference type="Proteomes" id="UP000248966">
    <property type="component" value="Unassembled WGS sequence"/>
</dbReference>
<organism evidence="3 4">
    <name type="scientific">Micromonospora noduli</name>
    <dbReference type="NCBI Taxonomy" id="709876"/>
    <lineage>
        <taxon>Bacteria</taxon>
        <taxon>Bacillati</taxon>
        <taxon>Actinomycetota</taxon>
        <taxon>Actinomycetes</taxon>
        <taxon>Micromonosporales</taxon>
        <taxon>Micromonosporaceae</taxon>
        <taxon>Micromonospora</taxon>
    </lineage>
</organism>
<dbReference type="AlphaFoldDB" id="A0A328N8X4"/>
<evidence type="ECO:0000256" key="2">
    <source>
        <dbReference type="SAM" id="Phobius"/>
    </source>
</evidence>
<reference evidence="3 4" key="1">
    <citation type="submission" date="2018-03" db="EMBL/GenBank/DDBJ databases">
        <title>Defining the species Micromonospora saelicesensis and Micromonospora noduli under the framework of genomics.</title>
        <authorList>
            <person name="Riesco R."/>
            <person name="Trujillo M.E."/>
        </authorList>
    </citation>
    <scope>NUCLEOTIDE SEQUENCE [LARGE SCALE GENOMIC DNA]</scope>
    <source>
        <strain evidence="3 4">LAH08</strain>
    </source>
</reference>
<feature type="compositionally biased region" description="Gly residues" evidence="1">
    <location>
        <begin position="1"/>
        <end position="12"/>
    </location>
</feature>
<feature type="region of interest" description="Disordered" evidence="1">
    <location>
        <begin position="1"/>
        <end position="35"/>
    </location>
</feature>
<dbReference type="EMBL" id="PYAA01000004">
    <property type="protein sequence ID" value="RAO05417.1"/>
    <property type="molecule type" value="Genomic_DNA"/>
</dbReference>